<dbReference type="NCBIfam" id="TIGR00172">
    <property type="entry name" value="maf"/>
    <property type="match status" value="1"/>
</dbReference>
<dbReference type="InterPro" id="IPR003697">
    <property type="entry name" value="Maf-like"/>
</dbReference>
<dbReference type="AlphaFoldDB" id="A0A7S4IZY9"/>
<evidence type="ECO:0000256" key="2">
    <source>
        <dbReference type="ARBA" id="ARBA00022801"/>
    </source>
</evidence>
<gene>
    <name evidence="3" type="ORF">OAUR00152_LOCUS18405</name>
</gene>
<dbReference type="CDD" id="cd00555">
    <property type="entry name" value="Maf"/>
    <property type="match status" value="1"/>
</dbReference>
<organism evidence="3">
    <name type="scientific">Odontella aurita</name>
    <dbReference type="NCBI Taxonomy" id="265563"/>
    <lineage>
        <taxon>Eukaryota</taxon>
        <taxon>Sar</taxon>
        <taxon>Stramenopiles</taxon>
        <taxon>Ochrophyta</taxon>
        <taxon>Bacillariophyta</taxon>
        <taxon>Mediophyceae</taxon>
        <taxon>Biddulphiophycidae</taxon>
        <taxon>Eupodiscales</taxon>
        <taxon>Odontellaceae</taxon>
        <taxon>Odontella</taxon>
    </lineage>
</organism>
<protein>
    <recommendedName>
        <fullName evidence="4">Septum formation protein Maf</fullName>
    </recommendedName>
</protein>
<accession>A0A7S4IZY9</accession>
<dbReference type="HAMAP" id="MF_00528">
    <property type="entry name" value="Maf"/>
    <property type="match status" value="1"/>
</dbReference>
<evidence type="ECO:0000313" key="3">
    <source>
        <dbReference type="EMBL" id="CAE2245229.1"/>
    </source>
</evidence>
<dbReference type="InterPro" id="IPR029001">
    <property type="entry name" value="ITPase-like_fam"/>
</dbReference>
<sequence>MVRGSGWWGWRAVSRLAAFSLAALCSVPRTRVFVFGWSERAVPRSTSSRPHEFFASKAVLQMSTSGDKNVPGRLLVSNLSALGTPTCRLILASQSPRRREILDMMGLGGRYTAEPSPLDESALQEELSGQPHVSPEVYARTLAEHKAEAMGMHMIQNDKQSVGSTLVLGSDTIVDLDGHILEKPTDKADATNMLKKLAGNWHKVHTGVALYHVRPGVDEALLISSFTDTANVKFADLTDTDILAYVETGEPMDKAGSYGIQGVGGQLVETMEGDFFTVMGLPMHRLSRTLTDVISSIS</sequence>
<proteinExistence type="inferred from homology"/>
<dbReference type="Gene3D" id="3.90.950.10">
    <property type="match status" value="1"/>
</dbReference>
<dbReference type="PANTHER" id="PTHR43213">
    <property type="entry name" value="BIFUNCTIONAL DTTP/UTP PYROPHOSPHATASE/METHYLTRANSFERASE PROTEIN-RELATED"/>
    <property type="match status" value="1"/>
</dbReference>
<reference evidence="3" key="1">
    <citation type="submission" date="2021-01" db="EMBL/GenBank/DDBJ databases">
        <authorList>
            <person name="Corre E."/>
            <person name="Pelletier E."/>
            <person name="Niang G."/>
            <person name="Scheremetjew M."/>
            <person name="Finn R."/>
            <person name="Kale V."/>
            <person name="Holt S."/>
            <person name="Cochrane G."/>
            <person name="Meng A."/>
            <person name="Brown T."/>
            <person name="Cohen L."/>
        </authorList>
    </citation>
    <scope>NUCLEOTIDE SEQUENCE</scope>
    <source>
        <strain evidence="3">Isolate 1302-5</strain>
    </source>
</reference>
<dbReference type="Pfam" id="PF02545">
    <property type="entry name" value="Maf"/>
    <property type="match status" value="1"/>
</dbReference>
<evidence type="ECO:0000256" key="1">
    <source>
        <dbReference type="ARBA" id="ARBA00001968"/>
    </source>
</evidence>
<dbReference type="GO" id="GO:0047429">
    <property type="term" value="F:nucleoside triphosphate diphosphatase activity"/>
    <property type="evidence" value="ECO:0007669"/>
    <property type="project" value="InterPro"/>
</dbReference>
<dbReference type="PANTHER" id="PTHR43213:SF5">
    <property type="entry name" value="BIFUNCTIONAL DTTP_UTP PYROPHOSPHATASE_METHYLTRANSFERASE PROTEIN-RELATED"/>
    <property type="match status" value="1"/>
</dbReference>
<name>A0A7S4IZY9_9STRA</name>
<evidence type="ECO:0008006" key="4">
    <source>
        <dbReference type="Google" id="ProtNLM"/>
    </source>
</evidence>
<dbReference type="EMBL" id="HBKQ01027170">
    <property type="protein sequence ID" value="CAE2245229.1"/>
    <property type="molecule type" value="Transcribed_RNA"/>
</dbReference>
<dbReference type="SUPFAM" id="SSF52972">
    <property type="entry name" value="ITPase-like"/>
    <property type="match status" value="1"/>
</dbReference>
<comment type="cofactor">
    <cofactor evidence="1">
        <name>a divalent metal cation</name>
        <dbReference type="ChEBI" id="CHEBI:60240"/>
    </cofactor>
</comment>
<keyword evidence="2" id="KW-0378">Hydrolase</keyword>